<dbReference type="Proteomes" id="UP000282125">
    <property type="component" value="Unassembled WGS sequence"/>
</dbReference>
<feature type="transmembrane region" description="Helical" evidence="2">
    <location>
        <begin position="539"/>
        <end position="563"/>
    </location>
</feature>
<protein>
    <recommendedName>
        <fullName evidence="5">Type IV pilus biogenesis</fullName>
    </recommendedName>
</protein>
<evidence type="ECO:0000313" key="3">
    <source>
        <dbReference type="EMBL" id="RRH77348.1"/>
    </source>
</evidence>
<evidence type="ECO:0008006" key="5">
    <source>
        <dbReference type="Google" id="ProtNLM"/>
    </source>
</evidence>
<dbReference type="RefSeq" id="WP_124963702.1">
    <property type="nucleotide sequence ID" value="NZ_RRAZ01000004.1"/>
</dbReference>
<dbReference type="AlphaFoldDB" id="A0A3P3DX73"/>
<sequence length="1005" mass="103060">MKPSFALLFSQDSVGLLHRLPEGWTSLGSVRFDDPDLMDSLGALRGQAQDIAPEGFSSLLILPNSEVLYTAIEAGDADPADRTARVIEALEGRTPYAIGDLVYDWADSNGVIRIAAAARETLAEAESFARDYRFNPAAFAAQPEDGSFEGLAWFGLSEEGAALPEADRPARESGPLVILTAAALFAALPDAEAATEAEAFAEPEPVHDAPAPLVEETAPEPEAASDIDTTEASPLADPLPAAEPEPEPEPEALPEDLALPAPEQAVEPEPEPAPVWQAGPSVERAFATEPEPEAEPLWHSASLSDELASDAEFETDGEPEGEAELPAAAHILEDQQTAAPLYEQSDWAPAPSDVSPAARLLAELATRPQTAGPAPATLAERLAAAAAAEAPEAEPAPPEERPLPSATEDLSISEAIAAESDPAELTESWPGDAEDILAATKDSLAASLNPAPIVAPRAPRPGPKVAAVPAAPDRLRKAMDQGAPRRRAEKTPAPRPATAATPPQLPAPSARVKVRPAATEAEAMTVYGRRRDVGGKPRYLGLAMTGALLALLLAVAIWAAIFLESPADQGAADQTEEILLAQEGDFLTETDLLPAETAEAVPAPAAERPAPLLAEALPEAADAEELADAPLAAALPEAASESTAGLTVDELTLPGTEAPVASLTAPQPVQSASVSSAGQDPAPAPVGALPAVGALYQFDAEGRIIPTAEGVITPDGILLVAARPAKVPPARPAFATPEPAAAAAVPAQAAEGTPTEETTAEVSGSFEPDNRLTRFRPKLRPETAPASEQGAVAAEPEITTAEALVPGAPTRRPAARNAAAESAALRLNDAEKAQSLAEAAAAAASAASLVSAESALSATRRPPARPGALAAAVTPVAAIAVPPQTRQAAAAPAPRRNAAPPNAHDNSMDDDGEPETARAAPGIPTQASVARQATLTRAINLAQVNLIGVFGTTSQRYALVREGGGRVVRIKVGDRVDGGRVTAIGAATLSYQKGGSVRQLALPRG</sequence>
<feature type="compositionally biased region" description="Low complexity" evidence="1">
    <location>
        <begin position="373"/>
        <end position="390"/>
    </location>
</feature>
<evidence type="ECO:0000313" key="4">
    <source>
        <dbReference type="Proteomes" id="UP000282125"/>
    </source>
</evidence>
<name>A0A3P3DX73_9RHOB</name>
<keyword evidence="2" id="KW-1133">Transmembrane helix</keyword>
<proteinExistence type="predicted"/>
<organism evidence="3 4">
    <name type="scientific">Falsigemmobacter faecalis</name>
    <dbReference type="NCBI Taxonomy" id="2488730"/>
    <lineage>
        <taxon>Bacteria</taxon>
        <taxon>Pseudomonadati</taxon>
        <taxon>Pseudomonadota</taxon>
        <taxon>Alphaproteobacteria</taxon>
        <taxon>Rhodobacterales</taxon>
        <taxon>Paracoccaceae</taxon>
        <taxon>Falsigemmobacter</taxon>
    </lineage>
</organism>
<reference evidence="3 4" key="1">
    <citation type="submission" date="2018-11" db="EMBL/GenBank/DDBJ databases">
        <title>Gemmobacter sp. nov., YIM 102744-1 draft genome.</title>
        <authorList>
            <person name="Li G."/>
            <person name="Jiang Y."/>
        </authorList>
    </citation>
    <scope>NUCLEOTIDE SEQUENCE [LARGE SCALE GENOMIC DNA]</scope>
    <source>
        <strain evidence="3 4">YIM 102744-1</strain>
    </source>
</reference>
<gene>
    <name evidence="3" type="ORF">EG244_03920</name>
</gene>
<evidence type="ECO:0000256" key="2">
    <source>
        <dbReference type="SAM" id="Phobius"/>
    </source>
</evidence>
<feature type="region of interest" description="Disordered" evidence="1">
    <location>
        <begin position="288"/>
        <end position="337"/>
    </location>
</feature>
<feature type="region of interest" description="Disordered" evidence="1">
    <location>
        <begin position="478"/>
        <end position="510"/>
    </location>
</feature>
<evidence type="ECO:0000256" key="1">
    <source>
        <dbReference type="SAM" id="MobiDB-lite"/>
    </source>
</evidence>
<comment type="caution">
    <text evidence="3">The sequence shown here is derived from an EMBL/GenBank/DDBJ whole genome shotgun (WGS) entry which is preliminary data.</text>
</comment>
<feature type="region of interest" description="Disordered" evidence="1">
    <location>
        <begin position="365"/>
        <end position="433"/>
    </location>
</feature>
<keyword evidence="2" id="KW-0812">Transmembrane</keyword>
<feature type="compositionally biased region" description="Acidic residues" evidence="1">
    <location>
        <begin position="217"/>
        <end position="229"/>
    </location>
</feature>
<feature type="region of interest" description="Disordered" evidence="1">
    <location>
        <begin position="884"/>
        <end position="925"/>
    </location>
</feature>
<feature type="compositionally biased region" description="Low complexity" evidence="1">
    <location>
        <begin position="884"/>
        <end position="903"/>
    </location>
</feature>
<feature type="compositionally biased region" description="Acidic residues" evidence="1">
    <location>
        <begin position="244"/>
        <end position="254"/>
    </location>
</feature>
<feature type="compositionally biased region" description="Low complexity" evidence="1">
    <location>
        <begin position="496"/>
        <end position="510"/>
    </location>
</feature>
<dbReference type="OrthoDB" id="7870459at2"/>
<keyword evidence="4" id="KW-1185">Reference proteome</keyword>
<feature type="compositionally biased region" description="Acidic residues" evidence="1">
    <location>
        <begin position="307"/>
        <end position="323"/>
    </location>
</feature>
<dbReference type="EMBL" id="RRAZ01000004">
    <property type="protein sequence ID" value="RRH77348.1"/>
    <property type="molecule type" value="Genomic_DNA"/>
</dbReference>
<feature type="compositionally biased region" description="Low complexity" evidence="1">
    <location>
        <begin position="735"/>
        <end position="761"/>
    </location>
</feature>
<feature type="region of interest" description="Disordered" evidence="1">
    <location>
        <begin position="217"/>
        <end position="254"/>
    </location>
</feature>
<accession>A0A3P3DX73</accession>
<keyword evidence="2" id="KW-0472">Membrane</keyword>
<feature type="region of interest" description="Disordered" evidence="1">
    <location>
        <begin position="735"/>
        <end position="796"/>
    </location>
</feature>